<dbReference type="HOGENOM" id="CLU_2633693_0_0_4"/>
<evidence type="ECO:0000256" key="1">
    <source>
        <dbReference type="SAM" id="MobiDB-lite"/>
    </source>
</evidence>
<dbReference type="AlphaFoldDB" id="E7S0P9"/>
<dbReference type="Proteomes" id="UP000011021">
    <property type="component" value="Unassembled WGS sequence"/>
</dbReference>
<dbReference type="EMBL" id="AEQP01000024">
    <property type="protein sequence ID" value="EFV93714.1"/>
    <property type="molecule type" value="Genomic_DNA"/>
</dbReference>
<feature type="compositionally biased region" description="Basic residues" evidence="1">
    <location>
        <begin position="27"/>
        <end position="38"/>
    </location>
</feature>
<organism evidence="2 3">
    <name type="scientific">Lautropia mirabilis ATCC 51599</name>
    <dbReference type="NCBI Taxonomy" id="887898"/>
    <lineage>
        <taxon>Bacteria</taxon>
        <taxon>Pseudomonadati</taxon>
        <taxon>Pseudomonadota</taxon>
        <taxon>Betaproteobacteria</taxon>
        <taxon>Burkholderiales</taxon>
        <taxon>Burkholderiaceae</taxon>
        <taxon>Lautropia</taxon>
    </lineage>
</organism>
<protein>
    <submittedName>
        <fullName evidence="2">Uncharacterized protein</fullName>
    </submittedName>
</protein>
<proteinExistence type="predicted"/>
<feature type="region of interest" description="Disordered" evidence="1">
    <location>
        <begin position="26"/>
        <end position="55"/>
    </location>
</feature>
<name>E7S0P9_9BURK</name>
<evidence type="ECO:0000313" key="3">
    <source>
        <dbReference type="Proteomes" id="UP000011021"/>
    </source>
</evidence>
<keyword evidence="3" id="KW-1185">Reference proteome</keyword>
<comment type="caution">
    <text evidence="2">The sequence shown here is derived from an EMBL/GenBank/DDBJ whole genome shotgun (WGS) entry which is preliminary data.</text>
</comment>
<accession>E7S0P9</accession>
<evidence type="ECO:0000313" key="2">
    <source>
        <dbReference type="EMBL" id="EFV93714.1"/>
    </source>
</evidence>
<sequence length="77" mass="8356">MLSAAHKGRALLGGCLTQAYNADARTGRKPKMGRKAKAGFRIGPSKRNMPPPARMGLASLHANPLYERDVRLEIVTL</sequence>
<reference evidence="2 3" key="1">
    <citation type="submission" date="2010-12" db="EMBL/GenBank/DDBJ databases">
        <authorList>
            <person name="Muzny D."/>
            <person name="Qin X."/>
            <person name="Deng J."/>
            <person name="Jiang H."/>
            <person name="Liu Y."/>
            <person name="Qu J."/>
            <person name="Song X.-Z."/>
            <person name="Zhang L."/>
            <person name="Thornton R."/>
            <person name="Coyle M."/>
            <person name="Francisco L."/>
            <person name="Jackson L."/>
            <person name="Javaid M."/>
            <person name="Korchina V."/>
            <person name="Kovar C."/>
            <person name="Mata R."/>
            <person name="Mathew T."/>
            <person name="Ngo R."/>
            <person name="Nguyen L."/>
            <person name="Nguyen N."/>
            <person name="Okwuonu G."/>
            <person name="Ongeri F."/>
            <person name="Pham C."/>
            <person name="Simmons D."/>
            <person name="Wilczek-Boney K."/>
            <person name="Hale W."/>
            <person name="Jakkamsetti A."/>
            <person name="Pham P."/>
            <person name="Ruth R."/>
            <person name="San Lucas F."/>
            <person name="Warren J."/>
            <person name="Zhang J."/>
            <person name="Zhao Z."/>
            <person name="Zhou C."/>
            <person name="Zhu D."/>
            <person name="Lee S."/>
            <person name="Bess C."/>
            <person name="Blankenburg K."/>
            <person name="Forbes L."/>
            <person name="Fu Q."/>
            <person name="Gubbala S."/>
            <person name="Hirani K."/>
            <person name="Jayaseelan J.C."/>
            <person name="Lara F."/>
            <person name="Munidasa M."/>
            <person name="Palculict T."/>
            <person name="Patil S."/>
            <person name="Pu L.-L."/>
            <person name="Saada N."/>
            <person name="Tang L."/>
            <person name="Weissenberger G."/>
            <person name="Zhu Y."/>
            <person name="Hemphill L."/>
            <person name="Shang Y."/>
            <person name="Youmans B."/>
            <person name="Ayvaz T."/>
            <person name="Ross M."/>
            <person name="Santibanez J."/>
            <person name="Aqrawi P."/>
            <person name="Gross S."/>
            <person name="Joshi V."/>
            <person name="Fowler G."/>
            <person name="Nazareth L."/>
            <person name="Reid J."/>
            <person name="Worley K."/>
            <person name="Petrosino J."/>
            <person name="Highlander S."/>
            <person name="Gibbs R."/>
        </authorList>
    </citation>
    <scope>NUCLEOTIDE SEQUENCE [LARGE SCALE GENOMIC DNA]</scope>
    <source>
        <strain evidence="2 3">ATCC 51599</strain>
    </source>
</reference>
<gene>
    <name evidence="2" type="ORF">HMPREF0551_2610</name>
</gene>